<organism evidence="1">
    <name type="scientific">Amphimedon queenslandica</name>
    <name type="common">Sponge</name>
    <dbReference type="NCBI Taxonomy" id="400682"/>
    <lineage>
        <taxon>Eukaryota</taxon>
        <taxon>Metazoa</taxon>
        <taxon>Porifera</taxon>
        <taxon>Demospongiae</taxon>
        <taxon>Heteroscleromorpha</taxon>
        <taxon>Haplosclerida</taxon>
        <taxon>Niphatidae</taxon>
        <taxon>Amphimedon</taxon>
    </lineage>
</organism>
<dbReference type="EnsemblMetazoa" id="Aqu2.1.01836_001">
    <property type="protein sequence ID" value="Aqu2.1.01836_001"/>
    <property type="gene ID" value="Aqu2.1.01836"/>
</dbReference>
<proteinExistence type="predicted"/>
<protein>
    <recommendedName>
        <fullName evidence="2">Retrotransposon gag domain-containing protein</fullName>
    </recommendedName>
</protein>
<dbReference type="AlphaFoldDB" id="A0A1X7SIH3"/>
<dbReference type="PANTHER" id="PTHR33198:SF19">
    <property type="entry name" value="CCHC-TYPE DOMAIN-CONTAINING PROTEIN"/>
    <property type="match status" value="1"/>
</dbReference>
<reference evidence="1" key="1">
    <citation type="submission" date="2017-05" db="UniProtKB">
        <authorList>
            <consortium name="EnsemblMetazoa"/>
        </authorList>
    </citation>
    <scope>IDENTIFICATION</scope>
</reference>
<sequence>MEKYGQLTEYQADIESIENYEQRVKMYLEANDVPDVKRVPVFLSVIGASNFSLLSSLLAPAKPSEKTVDELLEVLKAHFSKKRVTIAERYRFYNRSQQAGESAVQYAAELRQLAIHCRFDTFLDQALRDRFVCGLRDTAAQRKLLSGEDQTDKLKFKDAVEFA</sequence>
<evidence type="ECO:0008006" key="2">
    <source>
        <dbReference type="Google" id="ProtNLM"/>
    </source>
</evidence>
<dbReference type="InParanoid" id="A0A1X7SIH3"/>
<name>A0A1X7SIH3_AMPQE</name>
<accession>A0A1X7SIH3</accession>
<dbReference type="PANTHER" id="PTHR33198">
    <property type="entry name" value="ANK_REP_REGION DOMAIN-CONTAINING PROTEIN-RELATED"/>
    <property type="match status" value="1"/>
</dbReference>
<dbReference type="OrthoDB" id="775972at2759"/>
<dbReference type="STRING" id="400682.A0A1X7SIH3"/>
<evidence type="ECO:0000313" key="1">
    <source>
        <dbReference type="EnsemblMetazoa" id="Aqu2.1.01836_001"/>
    </source>
</evidence>
<dbReference type="eggNOG" id="ENOG502SVRJ">
    <property type="taxonomic scope" value="Eukaryota"/>
</dbReference>